<dbReference type="PROSITE" id="PS51007">
    <property type="entry name" value="CYTC"/>
    <property type="match status" value="1"/>
</dbReference>
<keyword evidence="5 6" id="KW-0408">Iron</keyword>
<keyword evidence="9" id="KW-1185">Reference proteome</keyword>
<evidence type="ECO:0000313" key="8">
    <source>
        <dbReference type="EMBL" id="NEK21847.1"/>
    </source>
</evidence>
<dbReference type="SUPFAM" id="SSF46626">
    <property type="entry name" value="Cytochrome c"/>
    <property type="match status" value="2"/>
</dbReference>
<dbReference type="InterPro" id="IPR009056">
    <property type="entry name" value="Cyt_c-like_dom"/>
</dbReference>
<dbReference type="InterPro" id="IPR012938">
    <property type="entry name" value="Glc/Sorbosone_DH"/>
</dbReference>
<evidence type="ECO:0000256" key="2">
    <source>
        <dbReference type="ARBA" id="ARBA00022617"/>
    </source>
</evidence>
<name>A0A6P0C7P5_9RHOB</name>
<dbReference type="InterPro" id="IPR011041">
    <property type="entry name" value="Quinoprot_gluc/sorb_DH_b-prop"/>
</dbReference>
<dbReference type="PANTHER" id="PTHR33751">
    <property type="entry name" value="CBB3-TYPE CYTOCHROME C OXIDASE SUBUNIT FIXP"/>
    <property type="match status" value="1"/>
</dbReference>
<feature type="domain" description="Cytochrome c" evidence="7">
    <location>
        <begin position="201"/>
        <end position="365"/>
    </location>
</feature>
<dbReference type="Gene3D" id="2.120.10.30">
    <property type="entry name" value="TolB, C-terminal domain"/>
    <property type="match status" value="1"/>
</dbReference>
<organism evidence="8 9">
    <name type="scientific">Sulfitobacter sediminilitoris</name>
    <dbReference type="NCBI Taxonomy" id="2698830"/>
    <lineage>
        <taxon>Bacteria</taxon>
        <taxon>Pseudomonadati</taxon>
        <taxon>Pseudomonadota</taxon>
        <taxon>Alphaproteobacteria</taxon>
        <taxon>Rhodobacterales</taxon>
        <taxon>Roseobacteraceae</taxon>
        <taxon>Sulfitobacter</taxon>
    </lineage>
</organism>
<sequence length="373" mass="40822">MNKLTNMQKTEATFTFVEQEGDRDRVADEVKDFAPSITFDIPNGPCFSSDGLLYIAERNRVLAFPAAEFFFKGPDPPEGVVVAQGELVPPEEESFDHTARVCDIGPDGKLYISLGQPHNVQPEEKLEMYDEIGIGGIIRLNTDGSGREVYTRGVRNSVGQDFNPATGELWWTDNQVDGMGDDIPPGELNRQTAAGQHFGFPWTTAGSKFRNMQMCRTCHGIDGFATMPIAPHIGGEPEAYLEAQLMAFKTGQREHEMMTVVTAGLDAQQISDVAAWYGAHEATAILPEGVKAEDAPQACVSCHGADGISELLDAPNLAGETNIYLDTQLKAFKRGNRQHEITSEVAAELSDEEIREIADWYAAVSLEIVPPQE</sequence>
<dbReference type="Gene3D" id="1.10.760.10">
    <property type="entry name" value="Cytochrome c-like domain"/>
    <property type="match status" value="1"/>
</dbReference>
<dbReference type="Pfam" id="PF07995">
    <property type="entry name" value="GSDH"/>
    <property type="match status" value="1"/>
</dbReference>
<accession>A0A6P0C7P5</accession>
<dbReference type="GO" id="GO:0020037">
    <property type="term" value="F:heme binding"/>
    <property type="evidence" value="ECO:0007669"/>
    <property type="project" value="InterPro"/>
</dbReference>
<dbReference type="Proteomes" id="UP000468591">
    <property type="component" value="Unassembled WGS sequence"/>
</dbReference>
<dbReference type="Pfam" id="PF00034">
    <property type="entry name" value="Cytochrom_C"/>
    <property type="match status" value="1"/>
</dbReference>
<evidence type="ECO:0000256" key="3">
    <source>
        <dbReference type="ARBA" id="ARBA00022723"/>
    </source>
</evidence>
<evidence type="ECO:0000256" key="1">
    <source>
        <dbReference type="ARBA" id="ARBA00022448"/>
    </source>
</evidence>
<dbReference type="AlphaFoldDB" id="A0A6P0C7P5"/>
<evidence type="ECO:0000259" key="7">
    <source>
        <dbReference type="PROSITE" id="PS51007"/>
    </source>
</evidence>
<keyword evidence="2 6" id="KW-0349">Heme</keyword>
<keyword evidence="1" id="KW-0813">Transport</keyword>
<dbReference type="RefSeq" id="WP_164352670.1">
    <property type="nucleotide sequence ID" value="NZ_JBHSVZ010000001.1"/>
</dbReference>
<keyword evidence="4" id="KW-0249">Electron transport</keyword>
<dbReference type="InterPro" id="IPR050597">
    <property type="entry name" value="Cytochrome_c_Oxidase_Subunit"/>
</dbReference>
<dbReference type="SUPFAM" id="SSF50952">
    <property type="entry name" value="Soluble quinoprotein glucose dehydrogenase"/>
    <property type="match status" value="1"/>
</dbReference>
<dbReference type="EMBL" id="JAABNT010000002">
    <property type="protein sequence ID" value="NEK21847.1"/>
    <property type="molecule type" value="Genomic_DNA"/>
</dbReference>
<dbReference type="GO" id="GO:0046872">
    <property type="term" value="F:metal ion binding"/>
    <property type="evidence" value="ECO:0007669"/>
    <property type="project" value="UniProtKB-KW"/>
</dbReference>
<protein>
    <recommendedName>
        <fullName evidence="7">Cytochrome c domain-containing protein</fullName>
    </recommendedName>
</protein>
<reference evidence="8 9" key="1">
    <citation type="submission" date="2020-01" db="EMBL/GenBank/DDBJ databases">
        <title>Sulfitobacter sediminilitoris sp. nov., isolated from a tidal flat.</title>
        <authorList>
            <person name="Park S."/>
            <person name="Yoon J.-H."/>
        </authorList>
    </citation>
    <scope>NUCLEOTIDE SEQUENCE [LARGE SCALE GENOMIC DNA]</scope>
    <source>
        <strain evidence="8 9">JBTF-M27</strain>
    </source>
</reference>
<gene>
    <name evidence="8" type="ORF">GV827_05450</name>
</gene>
<comment type="caution">
    <text evidence="8">The sequence shown here is derived from an EMBL/GenBank/DDBJ whole genome shotgun (WGS) entry which is preliminary data.</text>
</comment>
<evidence type="ECO:0000256" key="4">
    <source>
        <dbReference type="ARBA" id="ARBA00022982"/>
    </source>
</evidence>
<dbReference type="InterPro" id="IPR011042">
    <property type="entry name" value="6-blade_b-propeller_TolB-like"/>
</dbReference>
<proteinExistence type="predicted"/>
<dbReference type="InterPro" id="IPR036909">
    <property type="entry name" value="Cyt_c-like_dom_sf"/>
</dbReference>
<keyword evidence="3 6" id="KW-0479">Metal-binding</keyword>
<dbReference type="PANTHER" id="PTHR33751:SF9">
    <property type="entry name" value="CYTOCHROME C4"/>
    <property type="match status" value="1"/>
</dbReference>
<evidence type="ECO:0000256" key="6">
    <source>
        <dbReference type="PROSITE-ProRule" id="PRU00433"/>
    </source>
</evidence>
<evidence type="ECO:0000313" key="9">
    <source>
        <dbReference type="Proteomes" id="UP000468591"/>
    </source>
</evidence>
<evidence type="ECO:0000256" key="5">
    <source>
        <dbReference type="ARBA" id="ARBA00023004"/>
    </source>
</evidence>
<dbReference type="GO" id="GO:0009055">
    <property type="term" value="F:electron transfer activity"/>
    <property type="evidence" value="ECO:0007669"/>
    <property type="project" value="InterPro"/>
</dbReference>